<dbReference type="Proteomes" id="UP001221898">
    <property type="component" value="Unassembled WGS sequence"/>
</dbReference>
<feature type="region of interest" description="Disordered" evidence="1">
    <location>
        <begin position="18"/>
        <end position="123"/>
    </location>
</feature>
<proteinExistence type="predicted"/>
<feature type="compositionally biased region" description="Basic and acidic residues" evidence="1">
    <location>
        <begin position="74"/>
        <end position="90"/>
    </location>
</feature>
<sequence>MEALSFAEKGIRVVDSIKLTDPNSQSGSITDSKKCLSPAASVEDMKTESVMDSTDYTGEEPRSSLNRSEDLEERLEGETRYGMNREEKRILSNIKEEEEEGGEREDGVRDEEGLWRQKEKQRNEQKEKYVTDQIILYKRWRKNEGKSECGQQEGEELARLVNSCLLNQPRVLIRRCEITDISFFVSTPPHSVPSKQGQRVSSPWRRHELSAVKRKRSLKGQVITRKKKTIDQLVRKLKRLPASSENG</sequence>
<dbReference type="EMBL" id="JAINUG010000097">
    <property type="protein sequence ID" value="KAJ8397461.1"/>
    <property type="molecule type" value="Genomic_DNA"/>
</dbReference>
<comment type="caution">
    <text evidence="2">The sequence shown here is derived from an EMBL/GenBank/DDBJ whole genome shotgun (WGS) entry which is preliminary data.</text>
</comment>
<keyword evidence="3" id="KW-1185">Reference proteome</keyword>
<feature type="compositionally biased region" description="Polar residues" evidence="1">
    <location>
        <begin position="21"/>
        <end position="30"/>
    </location>
</feature>
<protein>
    <submittedName>
        <fullName evidence="2">Uncharacterized protein</fullName>
    </submittedName>
</protein>
<name>A0AAD7S9X2_9TELE</name>
<reference evidence="2" key="1">
    <citation type="journal article" date="2023" name="Science">
        <title>Genome structures resolve the early diversification of teleost fishes.</title>
        <authorList>
            <person name="Parey E."/>
            <person name="Louis A."/>
            <person name="Montfort J."/>
            <person name="Bouchez O."/>
            <person name="Roques C."/>
            <person name="Iampietro C."/>
            <person name="Lluch J."/>
            <person name="Castinel A."/>
            <person name="Donnadieu C."/>
            <person name="Desvignes T."/>
            <person name="Floi Bucao C."/>
            <person name="Jouanno E."/>
            <person name="Wen M."/>
            <person name="Mejri S."/>
            <person name="Dirks R."/>
            <person name="Jansen H."/>
            <person name="Henkel C."/>
            <person name="Chen W.J."/>
            <person name="Zahm M."/>
            <person name="Cabau C."/>
            <person name="Klopp C."/>
            <person name="Thompson A.W."/>
            <person name="Robinson-Rechavi M."/>
            <person name="Braasch I."/>
            <person name="Lecointre G."/>
            <person name="Bobe J."/>
            <person name="Postlethwait J.H."/>
            <person name="Berthelot C."/>
            <person name="Roest Crollius H."/>
            <person name="Guiguen Y."/>
        </authorList>
    </citation>
    <scope>NUCLEOTIDE SEQUENCE</scope>
    <source>
        <strain evidence="2">NC1722</strain>
    </source>
</reference>
<dbReference type="AlphaFoldDB" id="A0AAD7S9X2"/>
<evidence type="ECO:0000256" key="1">
    <source>
        <dbReference type="SAM" id="MobiDB-lite"/>
    </source>
</evidence>
<feature type="compositionally biased region" description="Basic and acidic residues" evidence="1">
    <location>
        <begin position="104"/>
        <end position="123"/>
    </location>
</feature>
<evidence type="ECO:0000313" key="2">
    <source>
        <dbReference type="EMBL" id="KAJ8397461.1"/>
    </source>
</evidence>
<evidence type="ECO:0000313" key="3">
    <source>
        <dbReference type="Proteomes" id="UP001221898"/>
    </source>
</evidence>
<accession>A0AAD7S9X2</accession>
<organism evidence="2 3">
    <name type="scientific">Aldrovandia affinis</name>
    <dbReference type="NCBI Taxonomy" id="143900"/>
    <lineage>
        <taxon>Eukaryota</taxon>
        <taxon>Metazoa</taxon>
        <taxon>Chordata</taxon>
        <taxon>Craniata</taxon>
        <taxon>Vertebrata</taxon>
        <taxon>Euteleostomi</taxon>
        <taxon>Actinopterygii</taxon>
        <taxon>Neopterygii</taxon>
        <taxon>Teleostei</taxon>
        <taxon>Notacanthiformes</taxon>
        <taxon>Halosauridae</taxon>
        <taxon>Aldrovandia</taxon>
    </lineage>
</organism>
<gene>
    <name evidence="2" type="ORF">AAFF_G00437370</name>
</gene>